<gene>
    <name evidence="2" type="ORF">RIMI_LOCUS1976863</name>
</gene>
<evidence type="ECO:0000256" key="1">
    <source>
        <dbReference type="SAM" id="MobiDB-lite"/>
    </source>
</evidence>
<reference evidence="2" key="1">
    <citation type="submission" date="2023-07" db="EMBL/GenBank/DDBJ databases">
        <authorList>
            <person name="Stuckert A."/>
        </authorList>
    </citation>
    <scope>NUCLEOTIDE SEQUENCE</scope>
</reference>
<accession>A0ABN9KTI7</accession>
<keyword evidence="3" id="KW-1185">Reference proteome</keyword>
<dbReference type="EMBL" id="CAUEEQ010002669">
    <property type="protein sequence ID" value="CAJ0923345.1"/>
    <property type="molecule type" value="Genomic_DNA"/>
</dbReference>
<feature type="compositionally biased region" description="Basic and acidic residues" evidence="1">
    <location>
        <begin position="31"/>
        <end position="52"/>
    </location>
</feature>
<feature type="region of interest" description="Disordered" evidence="1">
    <location>
        <begin position="241"/>
        <end position="262"/>
    </location>
</feature>
<sequence>MGKRQQMKPAKSPGPGVGKGKRPEKKKTNSKPKDLDTQEIPFKLREIMRSRMEMNNPKKKKKKPAKKQGPDNEELQTDIKVPKFKRKIHEPVYAYLERMDRETQHVIFLSKNQPDRMPETEVDEKGKPVTEVAKKEKSQKKKDFDRRRLDKFLKRKEDKKETRLEKDIFTDTVMFGEVVTEPPTLTVKPRKSADKTKPGEKKLLLKSLLDKASTPSSPPVISMARKRLLEDERERVVQAYRDLKKKKQLQSEDSKRSKPCHT</sequence>
<feature type="compositionally biased region" description="Basic and acidic residues" evidence="1">
    <location>
        <begin position="113"/>
        <end position="144"/>
    </location>
</feature>
<name>A0ABN9KTI7_9NEOB</name>
<proteinExistence type="predicted"/>
<protein>
    <recommendedName>
        <fullName evidence="4">Coiled-coil domain-containing protein 137</fullName>
    </recommendedName>
</protein>
<organism evidence="2 3">
    <name type="scientific">Ranitomeya imitator</name>
    <name type="common">mimic poison frog</name>
    <dbReference type="NCBI Taxonomy" id="111125"/>
    <lineage>
        <taxon>Eukaryota</taxon>
        <taxon>Metazoa</taxon>
        <taxon>Chordata</taxon>
        <taxon>Craniata</taxon>
        <taxon>Vertebrata</taxon>
        <taxon>Euteleostomi</taxon>
        <taxon>Amphibia</taxon>
        <taxon>Batrachia</taxon>
        <taxon>Anura</taxon>
        <taxon>Neobatrachia</taxon>
        <taxon>Hyloidea</taxon>
        <taxon>Dendrobatidae</taxon>
        <taxon>Dendrobatinae</taxon>
        <taxon>Ranitomeya</taxon>
    </lineage>
</organism>
<dbReference type="Proteomes" id="UP001176940">
    <property type="component" value="Unassembled WGS sequence"/>
</dbReference>
<evidence type="ECO:0000313" key="2">
    <source>
        <dbReference type="EMBL" id="CAJ0923345.1"/>
    </source>
</evidence>
<feature type="region of interest" description="Disordered" evidence="1">
    <location>
        <begin position="1"/>
        <end position="82"/>
    </location>
</feature>
<feature type="compositionally biased region" description="Basic residues" evidence="1">
    <location>
        <begin position="19"/>
        <end position="30"/>
    </location>
</feature>
<dbReference type="InterPro" id="IPR026680">
    <property type="entry name" value="CCDC137"/>
</dbReference>
<evidence type="ECO:0000313" key="3">
    <source>
        <dbReference type="Proteomes" id="UP001176940"/>
    </source>
</evidence>
<feature type="region of interest" description="Disordered" evidence="1">
    <location>
        <begin position="108"/>
        <end position="144"/>
    </location>
</feature>
<dbReference type="PANTHER" id="PTHR21838">
    <property type="entry name" value="COILED-COIL DOMAIN-CONTAINING PROTEIN 137"/>
    <property type="match status" value="1"/>
</dbReference>
<dbReference type="PANTHER" id="PTHR21838:SF2">
    <property type="entry name" value="COILED-COIL DOMAIN-CONTAINING PROTEIN 137"/>
    <property type="match status" value="1"/>
</dbReference>
<feature type="compositionally biased region" description="Basic residues" evidence="1">
    <location>
        <begin position="57"/>
        <end position="66"/>
    </location>
</feature>
<comment type="caution">
    <text evidence="2">The sequence shown here is derived from an EMBL/GenBank/DDBJ whole genome shotgun (WGS) entry which is preliminary data.</text>
</comment>
<evidence type="ECO:0008006" key="4">
    <source>
        <dbReference type="Google" id="ProtNLM"/>
    </source>
</evidence>